<dbReference type="Proteomes" id="UP001431209">
    <property type="component" value="Unassembled WGS sequence"/>
</dbReference>
<keyword evidence="1" id="KW-0812">Transmembrane</keyword>
<evidence type="ECO:0000256" key="1">
    <source>
        <dbReference type="SAM" id="Phobius"/>
    </source>
</evidence>
<sequence length="177" mass="19781">MYYQGAQDSGSGLNVKLLVLVMLTLVAFGHVLSTYTANSPNLPAAPQERSVEASSVQAVSALQSRCAMRREIQSRLLEQPFRVRVAQDHEQFNILLSNLPSFVNKDSMKVDVVKRPDSNSEILVIRSLGGSEVFMRHFEFGAAHIDATKVKAQFTSERELKITVPKSRIEYRSVNIE</sequence>
<keyword evidence="1" id="KW-0472">Membrane</keyword>
<comment type="caution">
    <text evidence="2">The sequence shown here is derived from an EMBL/GenBank/DDBJ whole genome shotgun (WGS) entry which is preliminary data.</text>
</comment>
<reference evidence="2 3" key="1">
    <citation type="submission" date="2024-03" db="EMBL/GenBank/DDBJ databases">
        <title>The Acrasis kona genome and developmental transcriptomes reveal deep origins of eukaryotic multicellular pathways.</title>
        <authorList>
            <person name="Sheikh S."/>
            <person name="Fu C.-J."/>
            <person name="Brown M.W."/>
            <person name="Baldauf S.L."/>
        </authorList>
    </citation>
    <scope>NUCLEOTIDE SEQUENCE [LARGE SCALE GENOMIC DNA]</scope>
    <source>
        <strain evidence="2 3">ATCC MYA-3509</strain>
    </source>
</reference>
<dbReference type="AlphaFoldDB" id="A0AAW2YGR6"/>
<protein>
    <submittedName>
        <fullName evidence="2">GAM1</fullName>
    </submittedName>
</protein>
<dbReference type="EMBL" id="JAOPGA020000003">
    <property type="protein sequence ID" value="KAL0476300.1"/>
    <property type="molecule type" value="Genomic_DNA"/>
</dbReference>
<keyword evidence="1" id="KW-1133">Transmembrane helix</keyword>
<evidence type="ECO:0000313" key="2">
    <source>
        <dbReference type="EMBL" id="KAL0476300.1"/>
    </source>
</evidence>
<name>A0AAW2YGR6_9EUKA</name>
<feature type="transmembrane region" description="Helical" evidence="1">
    <location>
        <begin position="12"/>
        <end position="32"/>
    </location>
</feature>
<gene>
    <name evidence="2" type="ORF">AKO1_006323</name>
</gene>
<accession>A0AAW2YGR6</accession>
<organism evidence="2 3">
    <name type="scientific">Acrasis kona</name>
    <dbReference type="NCBI Taxonomy" id="1008807"/>
    <lineage>
        <taxon>Eukaryota</taxon>
        <taxon>Discoba</taxon>
        <taxon>Heterolobosea</taxon>
        <taxon>Tetramitia</taxon>
        <taxon>Eutetramitia</taxon>
        <taxon>Acrasidae</taxon>
        <taxon>Acrasis</taxon>
    </lineage>
</organism>
<evidence type="ECO:0000313" key="3">
    <source>
        <dbReference type="Proteomes" id="UP001431209"/>
    </source>
</evidence>
<proteinExistence type="predicted"/>
<keyword evidence="3" id="KW-1185">Reference proteome</keyword>